<dbReference type="Pfam" id="PF04542">
    <property type="entry name" value="Sigma70_r2"/>
    <property type="match status" value="1"/>
</dbReference>
<dbReference type="InterPro" id="IPR013325">
    <property type="entry name" value="RNA_pol_sigma_r2"/>
</dbReference>
<dbReference type="InterPro" id="IPR007627">
    <property type="entry name" value="RNA_pol_sigma70_r2"/>
</dbReference>
<evidence type="ECO:0000259" key="5">
    <source>
        <dbReference type="Pfam" id="PF04542"/>
    </source>
</evidence>
<dbReference type="InterPro" id="IPR013249">
    <property type="entry name" value="RNA_pol_sigma70_r4_t2"/>
</dbReference>
<keyword evidence="8" id="KW-1185">Reference proteome</keyword>
<feature type="domain" description="RNA polymerase sigma-70 region 2" evidence="5">
    <location>
        <begin position="28"/>
        <end position="94"/>
    </location>
</feature>
<sequence>MLVLSPYEEKELLCRTAKGDEAAFGQIFHAYHQRLGAFIYRLTESFPATQEIVQDVFVRIWLKRETLPEVTSFEAYLFTAARNHAYNYIRKAARERALEASLSLPAEAEPDERFALLEKAISQLPRQQQNVYLLHRHQGLSHAEIAEQLHLSVETVKKHMSLALRSIRTFLTVGRLTG</sequence>
<keyword evidence="3" id="KW-0731">Sigma factor</keyword>
<dbReference type="InterPro" id="IPR014284">
    <property type="entry name" value="RNA_pol_sigma-70_dom"/>
</dbReference>
<dbReference type="PANTHER" id="PTHR43133">
    <property type="entry name" value="RNA POLYMERASE ECF-TYPE SIGMA FACTO"/>
    <property type="match status" value="1"/>
</dbReference>
<comment type="caution">
    <text evidence="7">The sequence shown here is derived from an EMBL/GenBank/DDBJ whole genome shotgun (WGS) entry which is preliminary data.</text>
</comment>
<dbReference type="PANTHER" id="PTHR43133:SF46">
    <property type="entry name" value="RNA POLYMERASE SIGMA-70 FACTOR ECF SUBFAMILY"/>
    <property type="match status" value="1"/>
</dbReference>
<dbReference type="GO" id="GO:0006352">
    <property type="term" value="P:DNA-templated transcription initiation"/>
    <property type="evidence" value="ECO:0007669"/>
    <property type="project" value="InterPro"/>
</dbReference>
<evidence type="ECO:0000256" key="3">
    <source>
        <dbReference type="ARBA" id="ARBA00023082"/>
    </source>
</evidence>
<dbReference type="GO" id="GO:0016987">
    <property type="term" value="F:sigma factor activity"/>
    <property type="evidence" value="ECO:0007669"/>
    <property type="project" value="UniProtKB-KW"/>
</dbReference>
<keyword evidence="4" id="KW-0804">Transcription</keyword>
<gene>
    <name evidence="7" type="ORF">EDB95_2360</name>
</gene>
<proteinExistence type="inferred from homology"/>
<dbReference type="InterPro" id="IPR013324">
    <property type="entry name" value="RNA_pol_sigma_r3/r4-like"/>
</dbReference>
<evidence type="ECO:0000256" key="4">
    <source>
        <dbReference type="ARBA" id="ARBA00023163"/>
    </source>
</evidence>
<dbReference type="InterPro" id="IPR036388">
    <property type="entry name" value="WH-like_DNA-bd_sf"/>
</dbReference>
<dbReference type="InterPro" id="IPR039425">
    <property type="entry name" value="RNA_pol_sigma-70-like"/>
</dbReference>
<comment type="similarity">
    <text evidence="1">Belongs to the sigma-70 factor family. ECF subfamily.</text>
</comment>
<feature type="domain" description="RNA polymerase sigma factor 70 region 4 type 2" evidence="6">
    <location>
        <begin position="116"/>
        <end position="166"/>
    </location>
</feature>
<evidence type="ECO:0000256" key="1">
    <source>
        <dbReference type="ARBA" id="ARBA00010641"/>
    </source>
</evidence>
<dbReference type="OrthoDB" id="799938at2"/>
<dbReference type="AlphaFoldDB" id="A0A4R8DV88"/>
<keyword evidence="2" id="KW-0805">Transcription regulation</keyword>
<dbReference type="EMBL" id="SODV01000001">
    <property type="protein sequence ID" value="TDX01327.1"/>
    <property type="molecule type" value="Genomic_DNA"/>
</dbReference>
<accession>A0A4R8DV88</accession>
<reference evidence="7 8" key="1">
    <citation type="submission" date="2019-03" db="EMBL/GenBank/DDBJ databases">
        <title>Genomic Encyclopedia of Type Strains, Phase IV (KMG-IV): sequencing the most valuable type-strain genomes for metagenomic binning, comparative biology and taxonomic classification.</title>
        <authorList>
            <person name="Goeker M."/>
        </authorList>
    </citation>
    <scope>NUCLEOTIDE SEQUENCE [LARGE SCALE GENOMIC DNA]</scope>
    <source>
        <strain evidence="7 8">DSM 100059</strain>
    </source>
</reference>
<dbReference type="InterPro" id="IPR014327">
    <property type="entry name" value="RNA_pol_sigma70_bacteroid"/>
</dbReference>
<evidence type="ECO:0000259" key="6">
    <source>
        <dbReference type="Pfam" id="PF08281"/>
    </source>
</evidence>
<evidence type="ECO:0000313" key="8">
    <source>
        <dbReference type="Proteomes" id="UP000294498"/>
    </source>
</evidence>
<protein>
    <submittedName>
        <fullName evidence="7">RNA polymerase sigma-70 factor (ECF subfamily)</fullName>
    </submittedName>
</protein>
<dbReference type="Pfam" id="PF08281">
    <property type="entry name" value="Sigma70_r4_2"/>
    <property type="match status" value="1"/>
</dbReference>
<dbReference type="NCBIfam" id="TIGR02937">
    <property type="entry name" value="sigma70-ECF"/>
    <property type="match status" value="1"/>
</dbReference>
<dbReference type="SUPFAM" id="SSF88946">
    <property type="entry name" value="Sigma2 domain of RNA polymerase sigma factors"/>
    <property type="match status" value="1"/>
</dbReference>
<dbReference type="SUPFAM" id="SSF88659">
    <property type="entry name" value="Sigma3 and sigma4 domains of RNA polymerase sigma factors"/>
    <property type="match status" value="1"/>
</dbReference>
<dbReference type="Gene3D" id="1.10.10.10">
    <property type="entry name" value="Winged helix-like DNA-binding domain superfamily/Winged helix DNA-binding domain"/>
    <property type="match status" value="1"/>
</dbReference>
<evidence type="ECO:0000313" key="7">
    <source>
        <dbReference type="EMBL" id="TDX01327.1"/>
    </source>
</evidence>
<dbReference type="Gene3D" id="1.10.1740.10">
    <property type="match status" value="1"/>
</dbReference>
<dbReference type="Proteomes" id="UP000294498">
    <property type="component" value="Unassembled WGS sequence"/>
</dbReference>
<dbReference type="CDD" id="cd06171">
    <property type="entry name" value="Sigma70_r4"/>
    <property type="match status" value="1"/>
</dbReference>
<name>A0A4R8DV88_9BACT</name>
<organism evidence="7 8">
    <name type="scientific">Dinghuibacter silviterrae</name>
    <dbReference type="NCBI Taxonomy" id="1539049"/>
    <lineage>
        <taxon>Bacteria</taxon>
        <taxon>Pseudomonadati</taxon>
        <taxon>Bacteroidota</taxon>
        <taxon>Chitinophagia</taxon>
        <taxon>Chitinophagales</taxon>
        <taxon>Chitinophagaceae</taxon>
        <taxon>Dinghuibacter</taxon>
    </lineage>
</organism>
<evidence type="ECO:0000256" key="2">
    <source>
        <dbReference type="ARBA" id="ARBA00023015"/>
    </source>
</evidence>
<dbReference type="NCBIfam" id="TIGR02985">
    <property type="entry name" value="Sig70_bacteroi1"/>
    <property type="match status" value="1"/>
</dbReference>
<dbReference type="GO" id="GO:0003677">
    <property type="term" value="F:DNA binding"/>
    <property type="evidence" value="ECO:0007669"/>
    <property type="project" value="InterPro"/>
</dbReference>